<keyword evidence="4" id="KW-1185">Reference proteome</keyword>
<dbReference type="InterPro" id="IPR053241">
    <property type="entry name" value="NADPH_pterin_aldehyde_rdct"/>
</dbReference>
<dbReference type="PANTHER" id="PTHR45267">
    <property type="match status" value="1"/>
</dbReference>
<accession>A0A8T2TYG6</accession>
<gene>
    <name evidence="3" type="ORF">KP509_10G008800</name>
</gene>
<dbReference type="GO" id="GO:0016616">
    <property type="term" value="F:oxidoreductase activity, acting on the CH-OH group of donors, NAD or NADP as acceptor"/>
    <property type="evidence" value="ECO:0007669"/>
    <property type="project" value="TreeGrafter"/>
</dbReference>
<dbReference type="PROSITE" id="PS00061">
    <property type="entry name" value="ADH_SHORT"/>
    <property type="match status" value="1"/>
</dbReference>
<reference evidence="3" key="1">
    <citation type="submission" date="2021-08" db="EMBL/GenBank/DDBJ databases">
        <title>WGS assembly of Ceratopteris richardii.</title>
        <authorList>
            <person name="Marchant D.B."/>
            <person name="Chen G."/>
            <person name="Jenkins J."/>
            <person name="Shu S."/>
            <person name="Leebens-Mack J."/>
            <person name="Grimwood J."/>
            <person name="Schmutz J."/>
            <person name="Soltis P."/>
            <person name="Soltis D."/>
            <person name="Chen Z.-H."/>
        </authorList>
    </citation>
    <scope>NUCLEOTIDE SEQUENCE</scope>
    <source>
        <strain evidence="3">Whitten #5841</strain>
        <tissue evidence="3">Leaf</tissue>
    </source>
</reference>
<dbReference type="PRINTS" id="PR00080">
    <property type="entry name" value="SDRFAMILY"/>
</dbReference>
<comment type="caution">
    <text evidence="3">The sequence shown here is derived from an EMBL/GenBank/DDBJ whole genome shotgun (WGS) entry which is preliminary data.</text>
</comment>
<dbReference type="SUPFAM" id="SSF51735">
    <property type="entry name" value="NAD(P)-binding Rossmann-fold domains"/>
    <property type="match status" value="1"/>
</dbReference>
<dbReference type="InterPro" id="IPR036291">
    <property type="entry name" value="NAD(P)-bd_dom_sf"/>
</dbReference>
<dbReference type="PRINTS" id="PR00081">
    <property type="entry name" value="GDHRDH"/>
</dbReference>
<evidence type="ECO:0000256" key="1">
    <source>
        <dbReference type="RuleBase" id="RU000363"/>
    </source>
</evidence>
<proteinExistence type="inferred from homology"/>
<feature type="domain" description="Ketoreductase" evidence="2">
    <location>
        <begin position="10"/>
        <end position="191"/>
    </location>
</feature>
<dbReference type="PANTHER" id="PTHR45267:SF2">
    <property type="entry name" value="NADPH-DEPENDENT PTERIN ALDEHYDE REDUCTASE"/>
    <property type="match status" value="1"/>
</dbReference>
<dbReference type="InterPro" id="IPR057326">
    <property type="entry name" value="KR_dom"/>
</dbReference>
<dbReference type="EMBL" id="CM035415">
    <property type="protein sequence ID" value="KAH7426613.1"/>
    <property type="molecule type" value="Genomic_DNA"/>
</dbReference>
<evidence type="ECO:0000313" key="4">
    <source>
        <dbReference type="Proteomes" id="UP000825935"/>
    </source>
</evidence>
<organism evidence="3 4">
    <name type="scientific">Ceratopteris richardii</name>
    <name type="common">Triangle waterfern</name>
    <dbReference type="NCBI Taxonomy" id="49495"/>
    <lineage>
        <taxon>Eukaryota</taxon>
        <taxon>Viridiplantae</taxon>
        <taxon>Streptophyta</taxon>
        <taxon>Embryophyta</taxon>
        <taxon>Tracheophyta</taxon>
        <taxon>Polypodiopsida</taxon>
        <taxon>Polypodiidae</taxon>
        <taxon>Polypodiales</taxon>
        <taxon>Pteridineae</taxon>
        <taxon>Pteridaceae</taxon>
        <taxon>Parkerioideae</taxon>
        <taxon>Ceratopteris</taxon>
    </lineage>
</organism>
<evidence type="ECO:0000259" key="2">
    <source>
        <dbReference type="SMART" id="SM00822"/>
    </source>
</evidence>
<dbReference type="GO" id="GO:0005829">
    <property type="term" value="C:cytosol"/>
    <property type="evidence" value="ECO:0007669"/>
    <property type="project" value="TreeGrafter"/>
</dbReference>
<sequence>MNPQTSPKDTVVVITGVTRGLGRALALELANRGYVVVGCGRNEEKLSELEKALGGGSKHMLRKVDVSSDSSVKEFAHAVMETKGAPSIVINFAGIINRNGKIWELSAAEFVAVMDINVKGVANMMRHFLPLMMKQGLFINITSGWGRTGAADVAPYCASKWAIEGLTQAVAKEVPQGVAVVALNPGVVNTDMLMSCFGPQAALYMSPDAWAPLAADAILNLSVNDNGASLNV</sequence>
<comment type="similarity">
    <text evidence="1">Belongs to the short-chain dehydrogenases/reductases (SDR) family.</text>
</comment>
<dbReference type="Gene3D" id="3.40.50.720">
    <property type="entry name" value="NAD(P)-binding Rossmann-like Domain"/>
    <property type="match status" value="1"/>
</dbReference>
<dbReference type="OrthoDB" id="47007at2759"/>
<dbReference type="InterPro" id="IPR020904">
    <property type="entry name" value="Sc_DH/Rdtase_CS"/>
</dbReference>
<dbReference type="Pfam" id="PF00106">
    <property type="entry name" value="adh_short"/>
    <property type="match status" value="1"/>
</dbReference>
<dbReference type="AlphaFoldDB" id="A0A8T2TYG6"/>
<dbReference type="OMA" id="MARIWFV"/>
<dbReference type="CDD" id="cd05233">
    <property type="entry name" value="SDR_c"/>
    <property type="match status" value="1"/>
</dbReference>
<dbReference type="Proteomes" id="UP000825935">
    <property type="component" value="Chromosome 10"/>
</dbReference>
<dbReference type="SMART" id="SM00822">
    <property type="entry name" value="PKS_KR"/>
    <property type="match status" value="1"/>
</dbReference>
<dbReference type="InterPro" id="IPR002347">
    <property type="entry name" value="SDR_fam"/>
</dbReference>
<protein>
    <recommendedName>
        <fullName evidence="2">Ketoreductase domain-containing protein</fullName>
    </recommendedName>
</protein>
<name>A0A8T2TYG6_CERRI</name>
<evidence type="ECO:0000313" key="3">
    <source>
        <dbReference type="EMBL" id="KAH7426613.1"/>
    </source>
</evidence>